<feature type="domain" description="Alpha/beta hydrolase fold-5" evidence="1">
    <location>
        <begin position="90"/>
        <end position="249"/>
    </location>
</feature>
<comment type="caution">
    <text evidence="2">The sequence shown here is derived from an EMBL/GenBank/DDBJ whole genome shotgun (WGS) entry which is preliminary data.</text>
</comment>
<dbReference type="AlphaFoldDB" id="A0A1U7P466"/>
<organism evidence="2 3">
    <name type="scientific">Deinococcus marmoris</name>
    <dbReference type="NCBI Taxonomy" id="249408"/>
    <lineage>
        <taxon>Bacteria</taxon>
        <taxon>Thermotogati</taxon>
        <taxon>Deinococcota</taxon>
        <taxon>Deinococci</taxon>
        <taxon>Deinococcales</taxon>
        <taxon>Deinococcaceae</taxon>
        <taxon>Deinococcus</taxon>
    </lineage>
</organism>
<dbReference type="EMBL" id="MSTI01000015">
    <property type="protein sequence ID" value="OLV19967.1"/>
    <property type="molecule type" value="Genomic_DNA"/>
</dbReference>
<dbReference type="GO" id="GO:0016787">
    <property type="term" value="F:hydrolase activity"/>
    <property type="evidence" value="ECO:0007669"/>
    <property type="project" value="InterPro"/>
</dbReference>
<name>A0A1U7P466_9DEIO</name>
<protein>
    <submittedName>
        <fullName evidence="2">Carboxymethylenebutenolidase-related protein</fullName>
    </submittedName>
</protein>
<dbReference type="SUPFAM" id="SSF53474">
    <property type="entry name" value="alpha/beta-Hydrolases"/>
    <property type="match status" value="1"/>
</dbReference>
<dbReference type="InterPro" id="IPR029059">
    <property type="entry name" value="AB_hydrolase_5"/>
</dbReference>
<dbReference type="Gene3D" id="3.40.50.1820">
    <property type="entry name" value="alpha/beta hydrolase"/>
    <property type="match status" value="2"/>
</dbReference>
<evidence type="ECO:0000313" key="3">
    <source>
        <dbReference type="Proteomes" id="UP000186607"/>
    </source>
</evidence>
<dbReference type="STRING" id="249408.BOO71_0001084"/>
<gene>
    <name evidence="2" type="ORF">BOO71_0001084</name>
</gene>
<dbReference type="Proteomes" id="UP000186607">
    <property type="component" value="Unassembled WGS sequence"/>
</dbReference>
<dbReference type="InterPro" id="IPR029058">
    <property type="entry name" value="AB_hydrolase_fold"/>
</dbReference>
<dbReference type="eggNOG" id="COG2945">
    <property type="taxonomic scope" value="Bacteria"/>
</dbReference>
<keyword evidence="3" id="KW-1185">Reference proteome</keyword>
<sequence>MLWGMTRLTARGRTRLALPPRARFWLGVILALVLGYLIALGQSAVVRPPLVIGQDAVPPSGQAQGVTSTLENEGGAFINIKPSGEAKTLLVYYPGGLVRPQAYEWLGRALAADGVQTVIPVFPLDLAVTGINRADALIKKFGAGKTVVIVGHSLGGAMAAQYAKGHTDQLGGMILMGAYPAGNVSLKDTSLPVLSLLAENDRVADPANVRDGLNRLPASAQLTVIPGSVHSFFGRYGPQKGDGLPTVTHAAAEAEILSAVRAFLAKLPTP</sequence>
<dbReference type="OrthoDB" id="9780932at2"/>
<reference evidence="2 3" key="1">
    <citation type="submission" date="2017-01" db="EMBL/GenBank/DDBJ databases">
        <title>Genome Analysis of Deinococcus marmoris KOPRI26562.</title>
        <authorList>
            <person name="Kim J.H."/>
            <person name="Oh H.-M."/>
        </authorList>
    </citation>
    <scope>NUCLEOTIDE SEQUENCE [LARGE SCALE GENOMIC DNA]</scope>
    <source>
        <strain evidence="2 3">KOPRI26562</strain>
    </source>
</reference>
<dbReference type="Pfam" id="PF12695">
    <property type="entry name" value="Abhydrolase_5"/>
    <property type="match status" value="1"/>
</dbReference>
<accession>A0A1U7P466</accession>
<evidence type="ECO:0000313" key="2">
    <source>
        <dbReference type="EMBL" id="OLV19967.1"/>
    </source>
</evidence>
<proteinExistence type="predicted"/>
<evidence type="ECO:0000259" key="1">
    <source>
        <dbReference type="Pfam" id="PF12695"/>
    </source>
</evidence>